<evidence type="ECO:0000313" key="4">
    <source>
        <dbReference type="Proteomes" id="UP000001822"/>
    </source>
</evidence>
<keyword evidence="4" id="KW-1185">Reference proteome</keyword>
<protein>
    <submittedName>
        <fullName evidence="3">CHU large protein uncharacterized</fullName>
    </submittedName>
</protein>
<dbReference type="Pfam" id="PF13585">
    <property type="entry name" value="CHU_C"/>
    <property type="match status" value="1"/>
</dbReference>
<feature type="region of interest" description="Disordered" evidence="1">
    <location>
        <begin position="1818"/>
        <end position="1849"/>
    </location>
</feature>
<dbReference type="NCBIfam" id="TIGR04131">
    <property type="entry name" value="Bac_Flav_CTERM"/>
    <property type="match status" value="1"/>
</dbReference>
<dbReference type="Proteomes" id="UP000001822">
    <property type="component" value="Chromosome"/>
</dbReference>
<evidence type="ECO:0000313" key="3">
    <source>
        <dbReference type="EMBL" id="ABG60672.1"/>
    </source>
</evidence>
<feature type="compositionally biased region" description="Polar residues" evidence="1">
    <location>
        <begin position="1818"/>
        <end position="1827"/>
    </location>
</feature>
<evidence type="ECO:0000256" key="1">
    <source>
        <dbReference type="SAM" id="MobiDB-lite"/>
    </source>
</evidence>
<feature type="domain" description="Ig-like" evidence="2">
    <location>
        <begin position="1684"/>
        <end position="1783"/>
    </location>
</feature>
<dbReference type="PROSITE" id="PS50835">
    <property type="entry name" value="IG_LIKE"/>
    <property type="match status" value="1"/>
</dbReference>
<dbReference type="Gene3D" id="2.60.40.2700">
    <property type="match status" value="2"/>
</dbReference>
<dbReference type="KEGG" id="chu:CHU_3437"/>
<sequence>MWIKSVSKMKKNTLGLKIIIQLVIVFLSIHTNAQILVSGTDFDPSPGNASRFYIGLDDITQIGFQNGSITSTPPLATNVNPNIFNVGYLYAVTPTPIRLDSTRYQNFIPVDYSYVYAPPASSGGNLNILQYSLTGLVPNSSVSVIVDYCSAVKSTYASCTGQRNEFKAGINLDASNQLFGNDVTQIGMGECRSATITGTVDAGGNMVFRMNNTRFGSCQAMAIKKIAIMGFPQPAIISTSGTEVCAGEQITVQTTSTYNATYQWQVDNGSGTFTSIAGATNQALLYEVGTTPATYKFRCLVTPLPSGTAIASNVVQIKSITCCLDPVTGAGTSRKTIYYDDFGTLDLSDATGRTYKVWDYTDITNPKLVTKTTTTPFRWTLTPAPLGATFKATGPLQDGEYAVASYLTATAADGAYAGAQLDWANRVTGPTTPPNVSLDHSGTKAGGALFINCPPNTQGQKLYTRTIPDLCFGKQLYFECWIAVFTNGPAGGCPSYSPVDVTIKLTDGSNTANTSSANATATRQSDGGGVWVRVAGNITLGAGSTSVIMDVINNSNQYLCGNDLVIDDIKIMACAPPPLDVYFDIPTISTKKDVCTAALDLNSKPSTLLKAYYNNAPKYLYQWTKTPADYTSWKNLAVPPQSGEVFTIANPSLNAAYTGTVNGDKIYFRVIAATDAVFTSNNNFTAPKYANDNDPCKNYSVSNIIESTVKCPSCTKPSAVTITTPSTGTVTLCQGTAQNLIGRATVTAAAQNTNFTYSWIKVLPTPVTTPVAATVIALPANTPTSTPAFALTGALADAGTYTLRVEDGSAGNAACYTEASVVVVVDPVVTAATISTAQTICSGTAPAQMGGAVAAGGSTTATASYVWESSANGTSGWTTVSGATLKDYTPGTLTADTYYRRTDKKGACTGVASNVIKITVDPVVTAATISTAQTICSGTAPAQIGGAVAAGGSTTATASYVWESSANGTSGWTTVSGAALKDYTPGTLTADTYYRRTDKKGVCTGVASNVIKITVDPVVTAATISTAQTICSGTAPAQIGGAVAAGGSTTATASYVWESSANGTSGWTTVSGAALKDYTPGTLTATTYYRRTDTKGVCPAAVSNVIQITVDPVVTAATISTAQTICSGTAPAQIGGAVAAGGSTTATASYVWESSANGTSGWTTVSGATLKDYTPGTLTADTYYRRTDKKGACTGVASNVIKITVDPVVTAATISTAQTICSGTAPAQIGGAVAAGGSTTATASYVWESSANGTSGWTTVSGAALKDYTPGTLTADTYYRRTDKKGVCTGVASNVIKITVDPVVTAATISTAQTICSGTAPAQIGGAVAAGGSTTATASYVWESSANGTSGWTTVSGAALKDYTPGTLTATTYYRRTDTKGVCPAAVSNVIQITVDPVVTAAVISSDQSICSGAAPSQIGGAAAAGGSTTATAGYVWEVSTTSASAGFSAISGATLKDYTPGTLTVDTWYRRVDKKGTCAGVASNAVKISIVAVAPATVSLSRLPSGPICEGTNVTFTASVGNGGTPAYVWTSSVTGALASTTDTYSSTTLVDGEVITVDITSSLSCANPKTATASSTMVVNTKVTPTISITADKTTICPSESVTFSITAQTNQGTAPAGPTYQWQTNKSGTYQNISGATNSTYIASSVTNGESFRVVMTTGLTCVTSATAVSTPVAVTVTPVPTLSVSIAADKATICSGNAVQFTATATGSGSTPAPTYEWFIGAAGSETSQGAGSTTANPYSTTSLTTTAALSPQTYSIYVRATSNATCASTTPAQSAAVTVTVNAGVGAGTITTTLLTICNNTVPGAITEASAASGGTSPTYTWEESIDNGAWGPATGTVSGTGFTPSGAKTGTKVSYRRIVTYTSIPAPCNTAMSNIIDITVNPALVAGVIQDDQIICSGLVPAALTQVSAPTGGTGSYTYQWQSSTTGTAGSFSNIGGATTSGYAPGALTATTYYQRVETSGTCGSVTGNMVTITVSTPEVVTAQINDPGQVCEGSVPMVFTATTTGSGTLTYAWTLDGAPVGTNSSTYSYNPTTASDAGKKVKVVVTTSIGCNAGPGISNEVALNIVVSSMPSVSITGAPAVQCSGLPVRFTVSNTTAGGNNPTYQWFIESQAGVATAVSGATNTSFTSTGLTAGDKVYVELTSNLGCALGTNPHASNKIAPAILATPAPVINETPLPICSPEGFEFTAVVGSATPPNTLQWYKDGVAISGATTSIYKAFESGLYSIEESNAACGTISTEVPLTVIQTPVANAGSDITVKEGEQVTLNGSGGVIYSWSPDTGLDDASSATPKLTADKTIMYILTVRDATGQCHDDDEVMVFVERPIKVPNVITVNGDGVNDTWEIENIESFPNAEFLIYNRWGNLVWKSTGYPKEWDATNFRNGEVLPDGTYFYIIDLHSTIYTEAYTGYIQVVK</sequence>
<name>A0A6N4SVS9_CYTH3</name>
<reference evidence="3 4" key="1">
    <citation type="journal article" date="2007" name="Appl. Environ. Microbiol.">
        <title>Genome sequence of the cellulolytic gliding bacterium Cytophaga hutchinsonii.</title>
        <authorList>
            <person name="Xie G."/>
            <person name="Bruce D.C."/>
            <person name="Challacombe J.F."/>
            <person name="Chertkov O."/>
            <person name="Detter J.C."/>
            <person name="Gilna P."/>
            <person name="Han C.S."/>
            <person name="Lucas S."/>
            <person name="Misra M."/>
            <person name="Myers G.L."/>
            <person name="Richardson P."/>
            <person name="Tapia R."/>
            <person name="Thayer N."/>
            <person name="Thompson L.S."/>
            <person name="Brettin T.S."/>
            <person name="Henrissat B."/>
            <person name="Wilson D.B."/>
            <person name="McBride M.J."/>
        </authorList>
    </citation>
    <scope>NUCLEOTIDE SEQUENCE [LARGE SCALE GENOMIC DNA]</scope>
    <source>
        <strain evidence="4">ATCC 33406 / DSM 1761 / CIP 103989 / NBRC 15051 / NCIMB 9469 / D465</strain>
    </source>
</reference>
<accession>A0A6N4SVS9</accession>
<dbReference type="InterPro" id="IPR013783">
    <property type="entry name" value="Ig-like_fold"/>
</dbReference>
<organism evidence="3 4">
    <name type="scientific">Cytophaga hutchinsonii (strain ATCC 33406 / DSM 1761 / CIP 103989 / NBRC 15051 / NCIMB 9469 / D465)</name>
    <dbReference type="NCBI Taxonomy" id="269798"/>
    <lineage>
        <taxon>Bacteria</taxon>
        <taxon>Pseudomonadati</taxon>
        <taxon>Bacteroidota</taxon>
        <taxon>Cytophagia</taxon>
        <taxon>Cytophagales</taxon>
        <taxon>Cytophagaceae</taxon>
        <taxon>Cytophaga</taxon>
    </lineage>
</organism>
<dbReference type="EMBL" id="CP000383">
    <property type="protein sequence ID" value="ABG60672.1"/>
    <property type="molecule type" value="Genomic_DNA"/>
</dbReference>
<dbReference type="InterPro" id="IPR007110">
    <property type="entry name" value="Ig-like_dom"/>
</dbReference>
<evidence type="ECO:0000259" key="2">
    <source>
        <dbReference type="PROSITE" id="PS50835"/>
    </source>
</evidence>
<dbReference type="Gene3D" id="2.60.40.10">
    <property type="entry name" value="Immunoglobulins"/>
    <property type="match status" value="2"/>
</dbReference>
<dbReference type="InterPro" id="IPR026341">
    <property type="entry name" value="T9SS_type_B"/>
</dbReference>
<proteinExistence type="predicted"/>
<gene>
    <name evidence="3" type="ordered locus">CHU_3437</name>
</gene>